<name>A0ABW3CWB9_9FLAO</name>
<dbReference type="Proteomes" id="UP001596978">
    <property type="component" value="Unassembled WGS sequence"/>
</dbReference>
<dbReference type="InterPro" id="IPR004360">
    <property type="entry name" value="Glyas_Fos-R_dOase_dom"/>
</dbReference>
<reference evidence="3" key="1">
    <citation type="journal article" date="2019" name="Int. J. Syst. Evol. Microbiol.">
        <title>The Global Catalogue of Microorganisms (GCM) 10K type strain sequencing project: providing services to taxonomists for standard genome sequencing and annotation.</title>
        <authorList>
            <consortium name="The Broad Institute Genomics Platform"/>
            <consortium name="The Broad Institute Genome Sequencing Center for Infectious Disease"/>
            <person name="Wu L."/>
            <person name="Ma J."/>
        </authorList>
    </citation>
    <scope>NUCLEOTIDE SEQUENCE [LARGE SCALE GENOMIC DNA]</scope>
    <source>
        <strain evidence="3">CCUG 62952</strain>
    </source>
</reference>
<dbReference type="SUPFAM" id="SSF54593">
    <property type="entry name" value="Glyoxalase/Bleomycin resistance protein/Dihydroxybiphenyl dioxygenase"/>
    <property type="match status" value="1"/>
</dbReference>
<gene>
    <name evidence="2" type="ORF">ACFQ1M_07500</name>
</gene>
<feature type="domain" description="VOC" evidence="1">
    <location>
        <begin position="3"/>
        <end position="128"/>
    </location>
</feature>
<dbReference type="PROSITE" id="PS51819">
    <property type="entry name" value="VOC"/>
    <property type="match status" value="1"/>
</dbReference>
<dbReference type="InterPro" id="IPR029068">
    <property type="entry name" value="Glyas_Bleomycin-R_OHBP_Dase"/>
</dbReference>
<protein>
    <submittedName>
        <fullName evidence="2">VOC family protein</fullName>
    </submittedName>
</protein>
<comment type="caution">
    <text evidence="2">The sequence shown here is derived from an EMBL/GenBank/DDBJ whole genome shotgun (WGS) entry which is preliminary data.</text>
</comment>
<dbReference type="Pfam" id="PF00903">
    <property type="entry name" value="Glyoxalase"/>
    <property type="match status" value="1"/>
</dbReference>
<evidence type="ECO:0000313" key="3">
    <source>
        <dbReference type="Proteomes" id="UP001596978"/>
    </source>
</evidence>
<dbReference type="Gene3D" id="3.10.180.10">
    <property type="entry name" value="2,3-Dihydroxybiphenyl 1,2-Dioxygenase, domain 1"/>
    <property type="match status" value="1"/>
</dbReference>
<dbReference type="RefSeq" id="WP_386406223.1">
    <property type="nucleotide sequence ID" value="NZ_JBHTJH010000004.1"/>
</dbReference>
<accession>A0ABW3CWB9</accession>
<evidence type="ECO:0000313" key="2">
    <source>
        <dbReference type="EMBL" id="MFD0862048.1"/>
    </source>
</evidence>
<dbReference type="PANTHER" id="PTHR39434:SF1">
    <property type="entry name" value="VOC DOMAIN-CONTAINING PROTEIN"/>
    <property type="match status" value="1"/>
</dbReference>
<sequence>MKAQFHLALPCTDVNQTSDFYTDHLGAKLGRKSEKWVDVNLFGNQLTFTEAGNFSFDFKNYRLGDQVLPSFHFGVIVEVDLWGKLYAKLFQAELEVTTEAVFMQDKVGEHLSFFVKDPNGYMIEFKSFKDEAAVFKV</sequence>
<dbReference type="PANTHER" id="PTHR39434">
    <property type="match status" value="1"/>
</dbReference>
<evidence type="ECO:0000259" key="1">
    <source>
        <dbReference type="PROSITE" id="PS51819"/>
    </source>
</evidence>
<keyword evidence="3" id="KW-1185">Reference proteome</keyword>
<dbReference type="EMBL" id="JBHTJH010000004">
    <property type="protein sequence ID" value="MFD0862048.1"/>
    <property type="molecule type" value="Genomic_DNA"/>
</dbReference>
<dbReference type="InterPro" id="IPR037523">
    <property type="entry name" value="VOC_core"/>
</dbReference>
<proteinExistence type="predicted"/>
<organism evidence="2 3">
    <name type="scientific">Sungkyunkwania multivorans</name>
    <dbReference type="NCBI Taxonomy" id="1173618"/>
    <lineage>
        <taxon>Bacteria</taxon>
        <taxon>Pseudomonadati</taxon>
        <taxon>Bacteroidota</taxon>
        <taxon>Flavobacteriia</taxon>
        <taxon>Flavobacteriales</taxon>
        <taxon>Flavobacteriaceae</taxon>
        <taxon>Sungkyunkwania</taxon>
    </lineage>
</organism>